<gene>
    <name evidence="2" type="ORF">SAMN05421835_12479</name>
</gene>
<proteinExistence type="predicted"/>
<name>A0A1I4ALI6_9PSEU</name>
<evidence type="ECO:0000313" key="2">
    <source>
        <dbReference type="EMBL" id="SFK57244.1"/>
    </source>
</evidence>
<protein>
    <recommendedName>
        <fullName evidence="1">N-acetyltransferase domain-containing protein</fullName>
    </recommendedName>
</protein>
<dbReference type="EMBL" id="FORP01000024">
    <property type="protein sequence ID" value="SFK57244.1"/>
    <property type="molecule type" value="Genomic_DNA"/>
</dbReference>
<dbReference type="OrthoDB" id="2350893at2"/>
<feature type="domain" description="N-acetyltransferase" evidence="1">
    <location>
        <begin position="141"/>
        <end position="279"/>
    </location>
</feature>
<evidence type="ECO:0000313" key="3">
    <source>
        <dbReference type="Proteomes" id="UP000199025"/>
    </source>
</evidence>
<dbReference type="STRING" id="115433.SAMN05421835_12479"/>
<organism evidence="2 3">
    <name type="scientific">Amycolatopsis sacchari</name>
    <dbReference type="NCBI Taxonomy" id="115433"/>
    <lineage>
        <taxon>Bacteria</taxon>
        <taxon>Bacillati</taxon>
        <taxon>Actinomycetota</taxon>
        <taxon>Actinomycetes</taxon>
        <taxon>Pseudonocardiales</taxon>
        <taxon>Pseudonocardiaceae</taxon>
        <taxon>Amycolatopsis</taxon>
    </lineage>
</organism>
<dbReference type="RefSeq" id="WP_091514268.1">
    <property type="nucleotide sequence ID" value="NZ_CBDQZW010000024.1"/>
</dbReference>
<accession>A0A1I4ALI6</accession>
<dbReference type="InterPro" id="IPR016181">
    <property type="entry name" value="Acyl_CoA_acyltransferase"/>
</dbReference>
<dbReference type="PROSITE" id="PS51186">
    <property type="entry name" value="GNAT"/>
    <property type="match status" value="1"/>
</dbReference>
<keyword evidence="3" id="KW-1185">Reference proteome</keyword>
<dbReference type="SUPFAM" id="SSF55729">
    <property type="entry name" value="Acyl-CoA N-acyltransferases (Nat)"/>
    <property type="match status" value="1"/>
</dbReference>
<dbReference type="GO" id="GO:0016747">
    <property type="term" value="F:acyltransferase activity, transferring groups other than amino-acyl groups"/>
    <property type="evidence" value="ECO:0007669"/>
    <property type="project" value="InterPro"/>
</dbReference>
<dbReference type="Proteomes" id="UP000199025">
    <property type="component" value="Unassembled WGS sequence"/>
</dbReference>
<sequence length="279" mass="29339">MSSPAILPASEAEASEAEMLLSFETGAPAEVRSALGIAAARIGGGVALAMRHDSMDHWSVALGLGFAEPVTADLVDEIGAFYSAQHVGHARFQLAPEALPGDWPEICEKTGLSAGGTSVKLVCRTEIALARITEHRPATDLRVAPVSPQDATAWGSAQVRGFGEPEGDLVALSASVVGREGWHAFGTWDGDELVGTGALHVRAGVAQFFGGATLPRARKRGGQTALLAARAELAASLGCTWLVAETGAEDPGTHNPSLHNMLRLGFEVRYERRDWIWQG</sequence>
<dbReference type="Gene3D" id="3.40.630.30">
    <property type="match status" value="1"/>
</dbReference>
<reference evidence="2 3" key="1">
    <citation type="submission" date="2016-10" db="EMBL/GenBank/DDBJ databases">
        <authorList>
            <person name="de Groot N.N."/>
        </authorList>
    </citation>
    <scope>NUCLEOTIDE SEQUENCE [LARGE SCALE GENOMIC DNA]</scope>
    <source>
        <strain evidence="2 3">DSM 44468</strain>
    </source>
</reference>
<evidence type="ECO:0000259" key="1">
    <source>
        <dbReference type="PROSITE" id="PS51186"/>
    </source>
</evidence>
<dbReference type="InterPro" id="IPR000182">
    <property type="entry name" value="GNAT_dom"/>
</dbReference>
<dbReference type="AlphaFoldDB" id="A0A1I4ALI6"/>